<sequence>MGQKDSFVLEFAETVEINSSGAVISRRHNHLTFSCSIDFDKYPFDVQACSVGFYPTGLRSYSLSEYINVSGEWLFMGEHHDVIETADGLPNFPRYYFTMKRQRTYYVITFIFPMVLTSVMIPLAFLIPAYTGEKLSYLVAMFTSTAIYLNYIR</sequence>
<dbReference type="Gene3D" id="1.20.58.390">
    <property type="entry name" value="Neurotransmitter-gated ion-channel transmembrane domain"/>
    <property type="match status" value="1"/>
</dbReference>
<comment type="caution">
    <text evidence="5">The sequence shown here is derived from an EMBL/GenBank/DDBJ whole genome shotgun (WGS) entry which is preliminary data.</text>
</comment>
<protein>
    <recommendedName>
        <fullName evidence="4">Neurotransmitter-gated ion-channel ligand-binding domain-containing protein</fullName>
    </recommendedName>
</protein>
<evidence type="ECO:0000256" key="2">
    <source>
        <dbReference type="ARBA" id="ARBA00023136"/>
    </source>
</evidence>
<dbReference type="SUPFAM" id="SSF63712">
    <property type="entry name" value="Nicotinic receptor ligand binding domain-like"/>
    <property type="match status" value="1"/>
</dbReference>
<evidence type="ECO:0000256" key="3">
    <source>
        <dbReference type="SAM" id="Phobius"/>
    </source>
</evidence>
<proteinExistence type="predicted"/>
<dbReference type="Proteomes" id="UP000678393">
    <property type="component" value="Unassembled WGS sequence"/>
</dbReference>
<evidence type="ECO:0000259" key="4">
    <source>
        <dbReference type="Pfam" id="PF02931"/>
    </source>
</evidence>
<name>A0A8S4AB15_9EUPU</name>
<dbReference type="Gene3D" id="2.70.170.10">
    <property type="entry name" value="Neurotransmitter-gated ion-channel ligand-binding domain"/>
    <property type="match status" value="1"/>
</dbReference>
<dbReference type="PROSITE" id="PS00236">
    <property type="entry name" value="NEUROTR_ION_CHANNEL"/>
    <property type="match status" value="1"/>
</dbReference>
<dbReference type="Pfam" id="PF02931">
    <property type="entry name" value="Neur_chan_LBD"/>
    <property type="match status" value="1"/>
</dbReference>
<accession>A0A8S4AB15</accession>
<reference evidence="5" key="1">
    <citation type="submission" date="2021-04" db="EMBL/GenBank/DDBJ databases">
        <authorList>
            <consortium name="Molecular Ecology Group"/>
        </authorList>
    </citation>
    <scope>NUCLEOTIDE SEQUENCE</scope>
</reference>
<dbReference type="AlphaFoldDB" id="A0A8S4AB15"/>
<dbReference type="GO" id="GO:0004888">
    <property type="term" value="F:transmembrane signaling receptor activity"/>
    <property type="evidence" value="ECO:0007669"/>
    <property type="project" value="InterPro"/>
</dbReference>
<comment type="subcellular location">
    <subcellularLocation>
        <location evidence="1">Membrane</location>
        <topology evidence="1">Multi-pass membrane protein</topology>
    </subcellularLocation>
</comment>
<evidence type="ECO:0000313" key="5">
    <source>
        <dbReference type="EMBL" id="CAG5136166.1"/>
    </source>
</evidence>
<dbReference type="InterPro" id="IPR006202">
    <property type="entry name" value="Neur_chan_lig-bd"/>
</dbReference>
<organism evidence="5 6">
    <name type="scientific">Candidula unifasciata</name>
    <dbReference type="NCBI Taxonomy" id="100452"/>
    <lineage>
        <taxon>Eukaryota</taxon>
        <taxon>Metazoa</taxon>
        <taxon>Spiralia</taxon>
        <taxon>Lophotrochozoa</taxon>
        <taxon>Mollusca</taxon>
        <taxon>Gastropoda</taxon>
        <taxon>Heterobranchia</taxon>
        <taxon>Euthyneura</taxon>
        <taxon>Panpulmonata</taxon>
        <taxon>Eupulmonata</taxon>
        <taxon>Stylommatophora</taxon>
        <taxon>Helicina</taxon>
        <taxon>Helicoidea</taxon>
        <taxon>Geomitridae</taxon>
        <taxon>Candidula</taxon>
    </lineage>
</organism>
<dbReference type="GO" id="GO:0016020">
    <property type="term" value="C:membrane"/>
    <property type="evidence" value="ECO:0007669"/>
    <property type="project" value="UniProtKB-SubCell"/>
</dbReference>
<dbReference type="EMBL" id="CAJHNH020008499">
    <property type="protein sequence ID" value="CAG5136166.1"/>
    <property type="molecule type" value="Genomic_DNA"/>
</dbReference>
<dbReference type="InterPro" id="IPR018000">
    <property type="entry name" value="Neurotransmitter_ion_chnl_CS"/>
</dbReference>
<keyword evidence="6" id="KW-1185">Reference proteome</keyword>
<dbReference type="OrthoDB" id="6142423at2759"/>
<evidence type="ECO:0000256" key="1">
    <source>
        <dbReference type="ARBA" id="ARBA00004141"/>
    </source>
</evidence>
<dbReference type="InterPro" id="IPR038050">
    <property type="entry name" value="Neuro_actylchol_rec"/>
</dbReference>
<dbReference type="InterPro" id="IPR036734">
    <property type="entry name" value="Neur_chan_lig-bd_sf"/>
</dbReference>
<dbReference type="GO" id="GO:0005230">
    <property type="term" value="F:extracellular ligand-gated monoatomic ion channel activity"/>
    <property type="evidence" value="ECO:0007669"/>
    <property type="project" value="InterPro"/>
</dbReference>
<feature type="transmembrane region" description="Helical" evidence="3">
    <location>
        <begin position="104"/>
        <end position="129"/>
    </location>
</feature>
<keyword evidence="3" id="KW-0812">Transmembrane</keyword>
<keyword evidence="2 3" id="KW-0472">Membrane</keyword>
<gene>
    <name evidence="5" type="ORF">CUNI_LOCUS21724</name>
</gene>
<feature type="domain" description="Neurotransmitter-gated ion-channel ligand-binding" evidence="4">
    <location>
        <begin position="12"/>
        <end position="54"/>
    </location>
</feature>
<dbReference type="PANTHER" id="PTHR18945">
    <property type="entry name" value="NEUROTRANSMITTER GATED ION CHANNEL"/>
    <property type="match status" value="1"/>
</dbReference>
<dbReference type="InterPro" id="IPR006201">
    <property type="entry name" value="Neur_channel"/>
</dbReference>
<keyword evidence="3" id="KW-1133">Transmembrane helix</keyword>
<feature type="transmembrane region" description="Helical" evidence="3">
    <location>
        <begin position="135"/>
        <end position="152"/>
    </location>
</feature>
<evidence type="ECO:0000313" key="6">
    <source>
        <dbReference type="Proteomes" id="UP000678393"/>
    </source>
</evidence>